<dbReference type="Gene3D" id="3.30.450.40">
    <property type="match status" value="1"/>
</dbReference>
<gene>
    <name evidence="5" type="ORF">SAMN05421780_10211</name>
</gene>
<dbReference type="PROSITE" id="PS50113">
    <property type="entry name" value="PAC"/>
    <property type="match status" value="3"/>
</dbReference>
<feature type="coiled-coil region" evidence="1">
    <location>
        <begin position="526"/>
        <end position="567"/>
    </location>
</feature>
<dbReference type="Pfam" id="PF13185">
    <property type="entry name" value="GAF_2"/>
    <property type="match status" value="1"/>
</dbReference>
<dbReference type="InterPro" id="IPR013655">
    <property type="entry name" value="PAS_fold_3"/>
</dbReference>
<dbReference type="Pfam" id="PF08448">
    <property type="entry name" value="PAS_4"/>
    <property type="match status" value="1"/>
</dbReference>
<dbReference type="CDD" id="cd00130">
    <property type="entry name" value="PAS"/>
    <property type="match status" value="4"/>
</dbReference>
<dbReference type="Pfam" id="PF13426">
    <property type="entry name" value="PAS_9"/>
    <property type="match status" value="1"/>
</dbReference>
<dbReference type="InterPro" id="IPR003018">
    <property type="entry name" value="GAF"/>
</dbReference>
<dbReference type="InterPro" id="IPR035965">
    <property type="entry name" value="PAS-like_dom_sf"/>
</dbReference>
<dbReference type="SUPFAM" id="SSF55781">
    <property type="entry name" value="GAF domain-like"/>
    <property type="match status" value="1"/>
</dbReference>
<keyword evidence="2" id="KW-1133">Transmembrane helix</keyword>
<dbReference type="SMART" id="SM00091">
    <property type="entry name" value="PAS"/>
    <property type="match status" value="4"/>
</dbReference>
<feature type="coiled-coil region" evidence="1">
    <location>
        <begin position="327"/>
        <end position="421"/>
    </location>
</feature>
<dbReference type="RefSeq" id="WP_091507893.1">
    <property type="nucleotide sequence ID" value="NZ_FOLE01000002.1"/>
</dbReference>
<evidence type="ECO:0000256" key="1">
    <source>
        <dbReference type="SAM" id="Coils"/>
    </source>
</evidence>
<dbReference type="InterPro" id="IPR052155">
    <property type="entry name" value="Biofilm_reg_signaling"/>
</dbReference>
<reference evidence="5 6" key="1">
    <citation type="submission" date="2016-10" db="EMBL/GenBank/DDBJ databases">
        <authorList>
            <person name="de Groot N.N."/>
        </authorList>
    </citation>
    <scope>NUCLEOTIDE SEQUENCE [LARGE SCALE GENOMIC DNA]</scope>
    <source>
        <strain evidence="5 6">DSM 6793</strain>
    </source>
</reference>
<feature type="domain" description="PAS" evidence="3">
    <location>
        <begin position="407"/>
        <end position="453"/>
    </location>
</feature>
<dbReference type="InterPro" id="IPR000014">
    <property type="entry name" value="PAS"/>
</dbReference>
<keyword evidence="2" id="KW-0812">Transmembrane</keyword>
<dbReference type="Pfam" id="PF08447">
    <property type="entry name" value="PAS_3"/>
    <property type="match status" value="2"/>
</dbReference>
<keyword evidence="1" id="KW-0175">Coiled coil</keyword>
<dbReference type="NCBIfam" id="TIGR00229">
    <property type="entry name" value="sensory_box"/>
    <property type="match status" value="4"/>
</dbReference>
<dbReference type="PROSITE" id="PS51257">
    <property type="entry name" value="PROKAR_LIPOPROTEIN"/>
    <property type="match status" value="1"/>
</dbReference>
<dbReference type="InterPro" id="IPR000700">
    <property type="entry name" value="PAS-assoc_C"/>
</dbReference>
<dbReference type="SUPFAM" id="SSF55785">
    <property type="entry name" value="PYP-like sensor domain (PAS domain)"/>
    <property type="match status" value="4"/>
</dbReference>
<dbReference type="PROSITE" id="PS50112">
    <property type="entry name" value="PAS"/>
    <property type="match status" value="4"/>
</dbReference>
<feature type="domain" description="PAC" evidence="4">
    <location>
        <begin position="646"/>
        <end position="698"/>
    </location>
</feature>
<name>A0A1I1F1E8_9BACT</name>
<dbReference type="InterPro" id="IPR029016">
    <property type="entry name" value="GAF-like_dom_sf"/>
</dbReference>
<dbReference type="AlphaFoldDB" id="A0A1I1F1E8"/>
<feature type="coiled-coil region" evidence="1">
    <location>
        <begin position="831"/>
        <end position="879"/>
    </location>
</feature>
<keyword evidence="2" id="KW-0472">Membrane</keyword>
<dbReference type="Gene3D" id="3.30.450.20">
    <property type="entry name" value="PAS domain"/>
    <property type="match status" value="4"/>
</dbReference>
<dbReference type="Proteomes" id="UP000199514">
    <property type="component" value="Unassembled WGS sequence"/>
</dbReference>
<evidence type="ECO:0000256" key="2">
    <source>
        <dbReference type="SAM" id="Phobius"/>
    </source>
</evidence>
<dbReference type="PANTHER" id="PTHR44757:SF2">
    <property type="entry name" value="BIOFILM ARCHITECTURE MAINTENANCE PROTEIN MBAA"/>
    <property type="match status" value="1"/>
</dbReference>
<dbReference type="Pfam" id="PF05656">
    <property type="entry name" value="DUF805"/>
    <property type="match status" value="1"/>
</dbReference>
<feature type="domain" description="PAC" evidence="4">
    <location>
        <begin position="786"/>
        <end position="840"/>
    </location>
</feature>
<dbReference type="GO" id="GO:0016020">
    <property type="term" value="C:membrane"/>
    <property type="evidence" value="ECO:0007669"/>
    <property type="project" value="InterPro"/>
</dbReference>
<evidence type="ECO:0000259" key="4">
    <source>
        <dbReference type="PROSITE" id="PS50113"/>
    </source>
</evidence>
<dbReference type="OrthoDB" id="9808408at2"/>
<feature type="transmembrane region" description="Helical" evidence="2">
    <location>
        <begin position="17"/>
        <end position="34"/>
    </location>
</feature>
<dbReference type="STRING" id="927664.SAMN05421780_10211"/>
<dbReference type="InterPro" id="IPR008523">
    <property type="entry name" value="DUF805"/>
</dbReference>
<accession>A0A1I1F1E8</accession>
<feature type="domain" description="PAC" evidence="4">
    <location>
        <begin position="481"/>
        <end position="535"/>
    </location>
</feature>
<proteinExistence type="predicted"/>
<dbReference type="EMBL" id="FOLE01000002">
    <property type="protein sequence ID" value="SFB93259.1"/>
    <property type="molecule type" value="Genomic_DNA"/>
</dbReference>
<dbReference type="SMART" id="SM00086">
    <property type="entry name" value="PAC"/>
    <property type="match status" value="4"/>
</dbReference>
<sequence>MFKNPFSLDGRIRRKEYGITLLFSIISACILHLILSKYSLPFVEIILMLPLVWLALTQGSKRCHDLGVSGWFQFIPFYPFVMLYVDGQKRENDYGLSPKYENVAEANIKEETQARIEIMTAFAENIGTGNFDVELTSTNDDDKLTLALVGMRDKLRDVNMRDQQRRYVNDGLAQLVEIMRSGEESEQLYHHVLSFIIKYLDANQGGLFLLETDSSGKEYLEMVACYAFNKRKHLHKRLEKNEGLVGQCIIEKDIIYMTKVPQNYVQIRSGLGGSTPSCLLIVPLKYNDKIYGALEIAAFKPFEQYRIHFVERLAESLASTVSGRKTNEQTLNLLNDAQMQAEQMRAQEEEMRQNMEELQATQEEMERKEREHLQEIERLQQLHEDNMTQVQAQNDRIAESEKQLKKMSAEMQSQLEAIENSMLVVEFDMNRTFVRANDQFLKLFGYTPTEMHGMYHKNLLPAQGTDFGEYEKLWETLWEGKSVRNTFRRRAKDGSDVWLEGVYTPIKDEQGRIIKILKLAVDVTKNKQLEAAEREHIEELRAHEEELRQNMEEMKAIQENLNKKNIESLQLMAELNARIEIVSKAAILSESDTYGNITLVNEKMLQITGYTREELIGKPHSILRHPETPKEVFKEMWATIKAGKVFQGIYRNRRKDGSTYWVDATIAPVMGLDGKPEKYISVRFDITQAKEAEIAMTELLNDAQERTIQIMKSEAELEARIAALNETAILSEADIYGNITFVNKKLLEITGYTEEELIGKPHNILRHPETPKEVFKEMWATIKAGKIFRGKYANRKKDGSAYWVDATIAPVLDMGGNPEKYIGIRFDMTESVKANQEIRQLFEESQQKTEELLATEEEIRQNMEEMKAIQESVANSEAKLKSVLDSANFIIMTVQLDGIISYLNPVAEKALGYKASELVGKQTPAIFHDPAEVIQAAKEMSKELGREITPMELFVIKPSQGQVFEKDWTFISKNKKKFPVHLSLSGIKDGKGNFVGFVGIGSLLKSKK</sequence>
<dbReference type="PANTHER" id="PTHR44757">
    <property type="entry name" value="DIGUANYLATE CYCLASE DGCP"/>
    <property type="match status" value="1"/>
</dbReference>
<feature type="domain" description="PAS" evidence="3">
    <location>
        <begin position="876"/>
        <end position="947"/>
    </location>
</feature>
<feature type="domain" description="PAS" evidence="3">
    <location>
        <begin position="734"/>
        <end position="785"/>
    </location>
</feature>
<evidence type="ECO:0000259" key="3">
    <source>
        <dbReference type="PROSITE" id="PS50112"/>
    </source>
</evidence>
<dbReference type="InterPro" id="IPR013656">
    <property type="entry name" value="PAS_4"/>
</dbReference>
<keyword evidence="6" id="KW-1185">Reference proteome</keyword>
<evidence type="ECO:0000313" key="6">
    <source>
        <dbReference type="Proteomes" id="UP000199514"/>
    </source>
</evidence>
<organism evidence="5 6">
    <name type="scientific">Flexibacter flexilis DSM 6793</name>
    <dbReference type="NCBI Taxonomy" id="927664"/>
    <lineage>
        <taxon>Bacteria</taxon>
        <taxon>Pseudomonadati</taxon>
        <taxon>Bacteroidota</taxon>
        <taxon>Cytophagia</taxon>
        <taxon>Cytophagales</taxon>
        <taxon>Flexibacteraceae</taxon>
        <taxon>Flexibacter</taxon>
    </lineage>
</organism>
<protein>
    <submittedName>
        <fullName evidence="5">Methyl-accepting chemotaxis protein</fullName>
    </submittedName>
</protein>
<evidence type="ECO:0000313" key="5">
    <source>
        <dbReference type="EMBL" id="SFB93259.1"/>
    </source>
</evidence>
<feature type="domain" description="PAS" evidence="3">
    <location>
        <begin position="592"/>
        <end position="643"/>
    </location>
</feature>
<dbReference type="InterPro" id="IPR001610">
    <property type="entry name" value="PAC"/>
</dbReference>